<organism evidence="1 2">
    <name type="scientific">Eruca vesicaria subsp. sativa</name>
    <name type="common">Garden rocket</name>
    <name type="synonym">Eruca sativa</name>
    <dbReference type="NCBI Taxonomy" id="29727"/>
    <lineage>
        <taxon>Eukaryota</taxon>
        <taxon>Viridiplantae</taxon>
        <taxon>Streptophyta</taxon>
        <taxon>Embryophyta</taxon>
        <taxon>Tracheophyta</taxon>
        <taxon>Spermatophyta</taxon>
        <taxon>Magnoliopsida</taxon>
        <taxon>eudicotyledons</taxon>
        <taxon>Gunneridae</taxon>
        <taxon>Pentapetalae</taxon>
        <taxon>rosids</taxon>
        <taxon>malvids</taxon>
        <taxon>Brassicales</taxon>
        <taxon>Brassicaceae</taxon>
        <taxon>Brassiceae</taxon>
        <taxon>Eruca</taxon>
    </lineage>
</organism>
<evidence type="ECO:0000313" key="1">
    <source>
        <dbReference type="EMBL" id="CAH8381896.1"/>
    </source>
</evidence>
<dbReference type="AlphaFoldDB" id="A0ABC8LES9"/>
<protein>
    <submittedName>
        <fullName evidence="1">Uncharacterized protein</fullName>
    </submittedName>
</protein>
<proteinExistence type="predicted"/>
<name>A0ABC8LES9_ERUVS</name>
<evidence type="ECO:0000313" key="2">
    <source>
        <dbReference type="Proteomes" id="UP001642260"/>
    </source>
</evidence>
<dbReference type="InterPro" id="IPR040338">
    <property type="entry name" value="At1g67623-like"/>
</dbReference>
<dbReference type="PANTHER" id="PTHR33784">
    <property type="entry name" value="OS05G0482100 PROTEIN"/>
    <property type="match status" value="1"/>
</dbReference>
<gene>
    <name evidence="1" type="ORF">ERUC_LOCUS34379</name>
</gene>
<keyword evidence="2" id="KW-1185">Reference proteome</keyword>
<dbReference type="PANTHER" id="PTHR33784:SF37">
    <property type="entry name" value="F-BOX DOMAIN-CONTAINING PROTEIN"/>
    <property type="match status" value="1"/>
</dbReference>
<reference evidence="1 2" key="1">
    <citation type="submission" date="2022-03" db="EMBL/GenBank/DDBJ databases">
        <authorList>
            <person name="Macdonald S."/>
            <person name="Ahmed S."/>
            <person name="Newling K."/>
        </authorList>
    </citation>
    <scope>NUCLEOTIDE SEQUENCE [LARGE SCALE GENOMIC DNA]</scope>
</reference>
<accession>A0ABC8LES9</accession>
<comment type="caution">
    <text evidence="1">The sequence shown here is derived from an EMBL/GenBank/DDBJ whole genome shotgun (WGS) entry which is preliminary data.</text>
</comment>
<dbReference type="Proteomes" id="UP001642260">
    <property type="component" value="Unassembled WGS sequence"/>
</dbReference>
<sequence>MSNSNLASLPPSMFHKILSKVTTNHIWDFGSARVALPAFNQIGREEYFYKSADLIHFKDWIDEVNAVRTYLLKCYQAGNPQAIYMRGHWGYEKPQIFMSILEKIDSKIGYNCWCSEIILCNRCFWQCAVWDFCNEIHLTVTHWPIED</sequence>
<dbReference type="EMBL" id="CAKOAT010530709">
    <property type="protein sequence ID" value="CAH8381896.1"/>
    <property type="molecule type" value="Genomic_DNA"/>
</dbReference>